<evidence type="ECO:0000256" key="4">
    <source>
        <dbReference type="PIRSR" id="PIRSR000429-1"/>
    </source>
</evidence>
<keyword evidence="3 5" id="KW-0012">Acyltransferase</keyword>
<dbReference type="InterPro" id="IPR002155">
    <property type="entry name" value="Thiolase"/>
</dbReference>
<dbReference type="Gene3D" id="3.40.47.10">
    <property type="match status" value="2"/>
</dbReference>
<evidence type="ECO:0000313" key="9">
    <source>
        <dbReference type="Proteomes" id="UP000422108"/>
    </source>
</evidence>
<evidence type="ECO:0008006" key="10">
    <source>
        <dbReference type="Google" id="ProtNLM"/>
    </source>
</evidence>
<dbReference type="PIRSF" id="PIRSF000429">
    <property type="entry name" value="Ac-CoA_Ac_transf"/>
    <property type="match status" value="1"/>
</dbReference>
<evidence type="ECO:0000259" key="7">
    <source>
        <dbReference type="Pfam" id="PF02803"/>
    </source>
</evidence>
<dbReference type="InterPro" id="IPR020617">
    <property type="entry name" value="Thiolase_C"/>
</dbReference>
<dbReference type="PANTHER" id="PTHR18919:SF107">
    <property type="entry name" value="ACETYL-COA ACETYLTRANSFERASE, CYTOSOLIC"/>
    <property type="match status" value="1"/>
</dbReference>
<feature type="domain" description="Thiolase N-terminal" evidence="6">
    <location>
        <begin position="14"/>
        <end position="261"/>
    </location>
</feature>
<accession>A0A5K8AKV6</accession>
<dbReference type="GO" id="GO:0005829">
    <property type="term" value="C:cytosol"/>
    <property type="evidence" value="ECO:0007669"/>
    <property type="project" value="TreeGrafter"/>
</dbReference>
<dbReference type="InterPro" id="IPR020616">
    <property type="entry name" value="Thiolase_N"/>
</dbReference>
<organism evidence="8 9">
    <name type="scientific">Desulfosarcina ovata subsp. ovata</name>
    <dbReference type="NCBI Taxonomy" id="2752305"/>
    <lineage>
        <taxon>Bacteria</taxon>
        <taxon>Pseudomonadati</taxon>
        <taxon>Thermodesulfobacteriota</taxon>
        <taxon>Desulfobacteria</taxon>
        <taxon>Desulfobacterales</taxon>
        <taxon>Desulfosarcinaceae</taxon>
        <taxon>Desulfosarcina</taxon>
    </lineage>
</organism>
<dbReference type="Proteomes" id="UP000422108">
    <property type="component" value="Chromosome"/>
</dbReference>
<feature type="active site" description="Proton acceptor" evidence="4">
    <location>
        <position position="352"/>
    </location>
</feature>
<keyword evidence="9" id="KW-1185">Reference proteome</keyword>
<reference evidence="8 9" key="1">
    <citation type="submission" date="2019-11" db="EMBL/GenBank/DDBJ databases">
        <title>Comparative genomics of hydrocarbon-degrading Desulfosarcina strains.</title>
        <authorList>
            <person name="Watanabe M."/>
            <person name="Kojima H."/>
            <person name="Fukui M."/>
        </authorList>
    </citation>
    <scope>NUCLEOTIDE SEQUENCE [LARGE SCALE GENOMIC DNA]</scope>
    <source>
        <strain evidence="9">oXyS1</strain>
    </source>
</reference>
<dbReference type="PANTHER" id="PTHR18919">
    <property type="entry name" value="ACETYL-COA C-ACYLTRANSFERASE"/>
    <property type="match status" value="1"/>
</dbReference>
<evidence type="ECO:0000259" key="6">
    <source>
        <dbReference type="Pfam" id="PF00108"/>
    </source>
</evidence>
<evidence type="ECO:0000256" key="1">
    <source>
        <dbReference type="ARBA" id="ARBA00010982"/>
    </source>
</evidence>
<feature type="active site" description="Acyl-thioester intermediate" evidence="4">
    <location>
        <position position="90"/>
    </location>
</feature>
<evidence type="ECO:0000256" key="2">
    <source>
        <dbReference type="ARBA" id="ARBA00022679"/>
    </source>
</evidence>
<dbReference type="Pfam" id="PF02803">
    <property type="entry name" value="Thiolase_C"/>
    <property type="match status" value="1"/>
</dbReference>
<evidence type="ECO:0000256" key="5">
    <source>
        <dbReference type="RuleBase" id="RU003557"/>
    </source>
</evidence>
<evidence type="ECO:0000256" key="3">
    <source>
        <dbReference type="ARBA" id="ARBA00023315"/>
    </source>
</evidence>
<dbReference type="AlphaFoldDB" id="A0A5K8AKV6"/>
<sequence>MFTKAYIPYGGYYSTPFSRWQGSLQGENAITLGAQTSKRWIESKGWDPKMFDYVILGVTIGQPKIFYGGPWSAALIGAEDSPGVLISQACSTSTTGVYQASMAIENGFCENVYNLFTDRCSNGPHSIWPNPGGPGGQVVSEDWVMEHFNLDPWGGTAMIQTAENVSAMAGVTREECDAVALRRYEQYTDSLKDDRAFQKRYMFPVEVKISKKKTITLDADEGITKSTKEGLAGLRPVLPGGVHTFGAQTHPADGNCAIVVTGREKAKSLSTQPAIEIQVISYGYSRVKKAHMAMAPVPAAQMALNKAGLSVGEMKVIKTHNPFSANDIYMANEMKIDVNGFNNYGSSMVFGHPQAPTAGRCIIEGIEEAVMLGGGYVMFTGCAAGDTGAALILKVG</sequence>
<dbReference type="Pfam" id="PF00108">
    <property type="entry name" value="Thiolase_N"/>
    <property type="match status" value="1"/>
</dbReference>
<dbReference type="RefSeq" id="WP_155313798.1">
    <property type="nucleotide sequence ID" value="NZ_AP021879.1"/>
</dbReference>
<dbReference type="SUPFAM" id="SSF53901">
    <property type="entry name" value="Thiolase-like"/>
    <property type="match status" value="2"/>
</dbReference>
<name>A0A5K8AKV6_9BACT</name>
<feature type="active site" description="Proton acceptor" evidence="4">
    <location>
        <position position="382"/>
    </location>
</feature>
<proteinExistence type="inferred from homology"/>
<dbReference type="GO" id="GO:0003988">
    <property type="term" value="F:acetyl-CoA C-acyltransferase activity"/>
    <property type="evidence" value="ECO:0007669"/>
    <property type="project" value="UniProtKB-ARBA"/>
</dbReference>
<comment type="similarity">
    <text evidence="1 5">Belongs to the thiolase-like superfamily. Thiolase family.</text>
</comment>
<dbReference type="CDD" id="cd00751">
    <property type="entry name" value="thiolase"/>
    <property type="match status" value="1"/>
</dbReference>
<keyword evidence="2 5" id="KW-0808">Transferase</keyword>
<dbReference type="EMBL" id="AP021879">
    <property type="protein sequence ID" value="BBO93149.1"/>
    <property type="molecule type" value="Genomic_DNA"/>
</dbReference>
<dbReference type="InterPro" id="IPR016039">
    <property type="entry name" value="Thiolase-like"/>
</dbReference>
<feature type="domain" description="Thiolase C-terminal" evidence="7">
    <location>
        <begin position="278"/>
        <end position="394"/>
    </location>
</feature>
<evidence type="ECO:0000313" key="8">
    <source>
        <dbReference type="EMBL" id="BBO93149.1"/>
    </source>
</evidence>
<protein>
    <recommendedName>
        <fullName evidence="10">Acetyl-CoA acetyltransferase</fullName>
    </recommendedName>
</protein>
<gene>
    <name evidence="8" type="ORF">DSCOOX_63290</name>
</gene>